<dbReference type="PRINTS" id="PR00348">
    <property type="entry name" value="UBIQUITIN"/>
</dbReference>
<dbReference type="EMBL" id="KB304402">
    <property type="protein sequence ID" value="ELU02072.1"/>
    <property type="molecule type" value="Genomic_DNA"/>
</dbReference>
<evidence type="ECO:0000313" key="3">
    <source>
        <dbReference type="EnsemblMetazoa" id="CapteP123287"/>
    </source>
</evidence>
<feature type="non-terminal residue" evidence="2">
    <location>
        <position position="1"/>
    </location>
</feature>
<dbReference type="Proteomes" id="UP000014760">
    <property type="component" value="Unassembled WGS sequence"/>
</dbReference>
<evidence type="ECO:0000313" key="4">
    <source>
        <dbReference type="Proteomes" id="UP000014760"/>
    </source>
</evidence>
<dbReference type="AlphaFoldDB" id="R7UFM4"/>
<dbReference type="CDD" id="cd17039">
    <property type="entry name" value="Ubl_ubiquitin_like"/>
    <property type="match status" value="1"/>
</dbReference>
<dbReference type="Pfam" id="PF00240">
    <property type="entry name" value="ubiquitin"/>
    <property type="match status" value="1"/>
</dbReference>
<protein>
    <recommendedName>
        <fullName evidence="1">Ubiquitin-like domain-containing protein</fullName>
    </recommendedName>
</protein>
<dbReference type="InterPro" id="IPR000626">
    <property type="entry name" value="Ubiquitin-like_dom"/>
</dbReference>
<reference evidence="2 4" key="2">
    <citation type="journal article" date="2013" name="Nature">
        <title>Insights into bilaterian evolution from three spiralian genomes.</title>
        <authorList>
            <person name="Simakov O."/>
            <person name="Marletaz F."/>
            <person name="Cho S.J."/>
            <person name="Edsinger-Gonzales E."/>
            <person name="Havlak P."/>
            <person name="Hellsten U."/>
            <person name="Kuo D.H."/>
            <person name="Larsson T."/>
            <person name="Lv J."/>
            <person name="Arendt D."/>
            <person name="Savage R."/>
            <person name="Osoegawa K."/>
            <person name="de Jong P."/>
            <person name="Grimwood J."/>
            <person name="Chapman J.A."/>
            <person name="Shapiro H."/>
            <person name="Aerts A."/>
            <person name="Otillar R.P."/>
            <person name="Terry A.Y."/>
            <person name="Boore J.L."/>
            <person name="Grigoriev I.V."/>
            <person name="Lindberg D.R."/>
            <person name="Seaver E.C."/>
            <person name="Weisblat D.A."/>
            <person name="Putnam N.H."/>
            <person name="Rokhsar D.S."/>
        </authorList>
    </citation>
    <scope>NUCLEOTIDE SEQUENCE</scope>
    <source>
        <strain evidence="2 4">I ESC-2004</strain>
    </source>
</reference>
<keyword evidence="4" id="KW-1185">Reference proteome</keyword>
<gene>
    <name evidence="2" type="ORF">CAPTEDRAFT_123287</name>
</gene>
<feature type="domain" description="Ubiquitin-like" evidence="1">
    <location>
        <begin position="1"/>
        <end position="58"/>
    </location>
</feature>
<evidence type="ECO:0000259" key="1">
    <source>
        <dbReference type="PROSITE" id="PS50053"/>
    </source>
</evidence>
<dbReference type="PROSITE" id="PS50053">
    <property type="entry name" value="UBIQUITIN_2"/>
    <property type="match status" value="1"/>
</dbReference>
<dbReference type="STRING" id="283909.R7UFM4"/>
<evidence type="ECO:0000313" key="2">
    <source>
        <dbReference type="EMBL" id="ELU02072.1"/>
    </source>
</evidence>
<dbReference type="EMBL" id="AMQN01046356">
    <property type="status" value="NOT_ANNOTATED_CDS"/>
    <property type="molecule type" value="Genomic_DNA"/>
</dbReference>
<dbReference type="InterPro" id="IPR019956">
    <property type="entry name" value="Ubiquitin_dom"/>
</dbReference>
<proteinExistence type="predicted"/>
<accession>R7UFM4</accession>
<organism evidence="2">
    <name type="scientific">Capitella teleta</name>
    <name type="common">Polychaete worm</name>
    <dbReference type="NCBI Taxonomy" id="283909"/>
    <lineage>
        <taxon>Eukaryota</taxon>
        <taxon>Metazoa</taxon>
        <taxon>Spiralia</taxon>
        <taxon>Lophotrochozoa</taxon>
        <taxon>Annelida</taxon>
        <taxon>Polychaeta</taxon>
        <taxon>Sedentaria</taxon>
        <taxon>Scolecida</taxon>
        <taxon>Capitellidae</taxon>
        <taxon>Capitella</taxon>
    </lineage>
</organism>
<dbReference type="SUPFAM" id="SSF54236">
    <property type="entry name" value="Ubiquitin-like"/>
    <property type="match status" value="1"/>
</dbReference>
<dbReference type="InterPro" id="IPR029071">
    <property type="entry name" value="Ubiquitin-like_domsf"/>
</dbReference>
<dbReference type="Gene3D" id="3.10.20.90">
    <property type="entry name" value="Phosphatidylinositol 3-kinase Catalytic Subunit, Chain A, domain 1"/>
    <property type="match status" value="1"/>
</dbReference>
<dbReference type="OrthoDB" id="428577at2759"/>
<sequence length="59" mass="6501">ATDTIKLVKEKLHEKDGSVVNLMTLIFAGRGLEDSKTIEHYGVKHGNTIHVVYRLPGGN</sequence>
<reference evidence="3" key="3">
    <citation type="submission" date="2015-06" db="UniProtKB">
        <authorList>
            <consortium name="EnsemblMetazoa"/>
        </authorList>
    </citation>
    <scope>IDENTIFICATION</scope>
</reference>
<name>R7UFM4_CAPTE</name>
<dbReference type="EnsemblMetazoa" id="CapteT123287">
    <property type="protein sequence ID" value="CapteP123287"/>
    <property type="gene ID" value="CapteG123287"/>
</dbReference>
<dbReference type="HOGENOM" id="CLU_010412_6_3_1"/>
<reference evidence="4" key="1">
    <citation type="submission" date="2012-12" db="EMBL/GenBank/DDBJ databases">
        <authorList>
            <person name="Hellsten U."/>
            <person name="Grimwood J."/>
            <person name="Chapman J.A."/>
            <person name="Shapiro H."/>
            <person name="Aerts A."/>
            <person name="Otillar R.P."/>
            <person name="Terry A.Y."/>
            <person name="Boore J.L."/>
            <person name="Simakov O."/>
            <person name="Marletaz F."/>
            <person name="Cho S.-J."/>
            <person name="Edsinger-Gonzales E."/>
            <person name="Havlak P."/>
            <person name="Kuo D.-H."/>
            <person name="Larsson T."/>
            <person name="Lv J."/>
            <person name="Arendt D."/>
            <person name="Savage R."/>
            <person name="Osoegawa K."/>
            <person name="de Jong P."/>
            <person name="Lindberg D.R."/>
            <person name="Seaver E.C."/>
            <person name="Weisblat D.A."/>
            <person name="Putnam N.H."/>
            <person name="Grigoriev I.V."/>
            <person name="Rokhsar D.S."/>
        </authorList>
    </citation>
    <scope>NUCLEOTIDE SEQUENCE</scope>
    <source>
        <strain evidence="4">I ESC-2004</strain>
    </source>
</reference>
<dbReference type="InterPro" id="IPR050158">
    <property type="entry name" value="Ubiquitin_ubiquitin-like"/>
</dbReference>
<dbReference type="PANTHER" id="PTHR10666">
    <property type="entry name" value="UBIQUITIN"/>
    <property type="match status" value="1"/>
</dbReference>